<evidence type="ECO:0000256" key="10">
    <source>
        <dbReference type="SAM" id="MobiDB-lite"/>
    </source>
</evidence>
<evidence type="ECO:0000256" key="1">
    <source>
        <dbReference type="ARBA" id="ARBA00004514"/>
    </source>
</evidence>
<keyword evidence="5" id="KW-0648">Protein biosynthesis</keyword>
<dbReference type="EMBL" id="JANJYJ010000006">
    <property type="protein sequence ID" value="KAK3205393.1"/>
    <property type="molecule type" value="Genomic_DNA"/>
</dbReference>
<keyword evidence="4" id="KW-0396">Initiation factor</keyword>
<dbReference type="InterPro" id="IPR005835">
    <property type="entry name" value="NTP_transferase_dom"/>
</dbReference>
<evidence type="ECO:0000313" key="14">
    <source>
        <dbReference type="Proteomes" id="UP001281410"/>
    </source>
</evidence>
<dbReference type="GO" id="GO:0002183">
    <property type="term" value="P:cytoplasmic translational initiation"/>
    <property type="evidence" value="ECO:0007669"/>
    <property type="project" value="TreeGrafter"/>
</dbReference>
<dbReference type="Gene3D" id="2.160.10.10">
    <property type="entry name" value="Hexapeptide repeat proteins"/>
    <property type="match status" value="1"/>
</dbReference>
<organism evidence="13 14">
    <name type="scientific">Dipteronia sinensis</name>
    <dbReference type="NCBI Taxonomy" id="43782"/>
    <lineage>
        <taxon>Eukaryota</taxon>
        <taxon>Viridiplantae</taxon>
        <taxon>Streptophyta</taxon>
        <taxon>Embryophyta</taxon>
        <taxon>Tracheophyta</taxon>
        <taxon>Spermatophyta</taxon>
        <taxon>Magnoliopsida</taxon>
        <taxon>eudicotyledons</taxon>
        <taxon>Gunneridae</taxon>
        <taxon>Pentapetalae</taxon>
        <taxon>rosids</taxon>
        <taxon>malvids</taxon>
        <taxon>Sapindales</taxon>
        <taxon>Sapindaceae</taxon>
        <taxon>Hippocastanoideae</taxon>
        <taxon>Acereae</taxon>
        <taxon>Dipteronia</taxon>
    </lineage>
</organism>
<dbReference type="SUPFAM" id="SSF53448">
    <property type="entry name" value="Nucleotide-diphospho-sugar transferases"/>
    <property type="match status" value="1"/>
</dbReference>
<comment type="subcellular location">
    <subcellularLocation>
        <location evidence="1">Cytoplasm</location>
        <location evidence="1">Cytosol</location>
    </subcellularLocation>
</comment>
<dbReference type="InterPro" id="IPR029044">
    <property type="entry name" value="Nucleotide-diphossugar_trans"/>
</dbReference>
<keyword evidence="3" id="KW-0963">Cytoplasm</keyword>
<evidence type="ECO:0000313" key="13">
    <source>
        <dbReference type="EMBL" id="KAK3205393.1"/>
    </source>
</evidence>
<dbReference type="CDD" id="cd04198">
    <property type="entry name" value="eIF-2B_gamma_N"/>
    <property type="match status" value="1"/>
</dbReference>
<keyword evidence="14" id="KW-1185">Reference proteome</keyword>
<feature type="region of interest" description="Disordered" evidence="10">
    <location>
        <begin position="142"/>
        <end position="162"/>
    </location>
</feature>
<comment type="function">
    <text evidence="8">Acts as a component of the translation initiation factor 2B (eIF2B) complex, which catalyzes the exchange of GDP for GTP on the eukaryotic initiation factor 2 (eIF2) complex gamma subunit. Its guanine nucleotide exchange factor activity is repressed when bound to eIF2 complex phosphorylated on the alpha subunit, thereby limiting the amount of methionyl-initiator methionine tRNA available to the ribosome and consequently global translation is repressed.</text>
</comment>
<dbReference type="GO" id="GO:0003743">
    <property type="term" value="F:translation initiation factor activity"/>
    <property type="evidence" value="ECO:0007669"/>
    <property type="project" value="UniProtKB-KW"/>
</dbReference>
<comment type="similarity">
    <text evidence="2">Belongs to the eIF-2B gamma/epsilon subunits family.</text>
</comment>
<name>A0AAE0E2U1_9ROSI</name>
<evidence type="ECO:0000256" key="9">
    <source>
        <dbReference type="ARBA" id="ARBA00046432"/>
    </source>
</evidence>
<dbReference type="Proteomes" id="UP001281410">
    <property type="component" value="Unassembled WGS sequence"/>
</dbReference>
<comment type="subunit">
    <text evidence="9">Component of the translation initiation factor 2B (eIF2B) complex which is a heterodecamer of two sets of five different subunits: alpha, beta, gamma, delta and epsilon. Subunits alpha, beta and delta comprise a regulatory subcomplex and subunits epsilon and gamma comprise a catalytic subcomplex. Within the complex, the hexameric regulatory complex resides at the center, with the two heterodimeric catalytic subcomplexes bound on opposite sides.</text>
</comment>
<feature type="domain" description="Nucleotidyl transferase" evidence="11">
    <location>
        <begin position="5"/>
        <end position="149"/>
    </location>
</feature>
<evidence type="ECO:0000259" key="11">
    <source>
        <dbReference type="Pfam" id="PF00483"/>
    </source>
</evidence>
<protein>
    <recommendedName>
        <fullName evidence="6">Translation initiation factor eIF2B subunit gamma</fullName>
    </recommendedName>
    <alternativeName>
        <fullName evidence="7">eIF2B GDP-GTP exchange factor subunit gamma</fullName>
    </alternativeName>
</protein>
<proteinExistence type="inferred from homology"/>
<sequence length="463" mass="49743">MDFQVVVLAGGTSKKLVPLVSKEVPKALLPVANRPVLSFVLEQLELSNLKDLIVVVEGQDAALCVGGWISGAYADRLHVEVAAVPEDVGTAGALRSIAHHLTAKDILVVSGDLVSDVPPGAVAAAHRRHDAVVTAMLCSSPVSGPSDLGSSGGKDKTKKPGRYNIIGMDPTKQFLLYIATGAEVEKDTRIQKNILRAVGQMEVRADLMDAHMYAFKRSVLQEVLDQKDTFQSLRQDVLPYLVRSQLKSEVLVNSASQAPPEENGNEKNSSLNNHMTLSRILANASMPNFHELYASDHSGSSPVRRTHKCCAYIASNSSYCTRLNSIQAFMDINRDVIGEANHLSGYSFSAHNNIIHPSAELGLKTTVGPYCMLGEGSQMGDKCSVKRSVIGRHCRIGSNVKIVNSVVMNHVTIGDGCSIQGSVISSNVQLQERVVLKDCQVGAGFVVSAGCEFKGESLARKEK</sequence>
<dbReference type="Gene3D" id="3.90.550.10">
    <property type="entry name" value="Spore Coat Polysaccharide Biosynthesis Protein SpsA, Chain A"/>
    <property type="match status" value="1"/>
</dbReference>
<reference evidence="13" key="1">
    <citation type="journal article" date="2023" name="Plant J.">
        <title>Genome sequences and population genomics provide insights into the demographic history, inbreeding, and mutation load of two 'living fossil' tree species of Dipteronia.</title>
        <authorList>
            <person name="Feng Y."/>
            <person name="Comes H.P."/>
            <person name="Chen J."/>
            <person name="Zhu S."/>
            <person name="Lu R."/>
            <person name="Zhang X."/>
            <person name="Li P."/>
            <person name="Qiu J."/>
            <person name="Olsen K.M."/>
            <person name="Qiu Y."/>
        </authorList>
    </citation>
    <scope>NUCLEOTIDE SEQUENCE</scope>
    <source>
        <strain evidence="13">NBL</strain>
    </source>
</reference>
<dbReference type="PANTHER" id="PTHR45989:SF1">
    <property type="entry name" value="TRANSLATION INITIATION FACTOR EIF-2B SUBUNIT GAMMA"/>
    <property type="match status" value="1"/>
</dbReference>
<dbReference type="AlphaFoldDB" id="A0AAE0E2U1"/>
<evidence type="ECO:0000256" key="5">
    <source>
        <dbReference type="ARBA" id="ARBA00022917"/>
    </source>
</evidence>
<evidence type="ECO:0000256" key="4">
    <source>
        <dbReference type="ARBA" id="ARBA00022540"/>
    </source>
</evidence>
<evidence type="ECO:0000256" key="2">
    <source>
        <dbReference type="ARBA" id="ARBA00007878"/>
    </source>
</evidence>
<dbReference type="Pfam" id="PF00483">
    <property type="entry name" value="NTP_transferase"/>
    <property type="match status" value="1"/>
</dbReference>
<feature type="domain" description="EIF2B subunit epsilon/gamma LbH" evidence="12">
    <location>
        <begin position="357"/>
        <end position="450"/>
    </location>
</feature>
<evidence type="ECO:0000256" key="7">
    <source>
        <dbReference type="ARBA" id="ARBA00044229"/>
    </source>
</evidence>
<comment type="caution">
    <text evidence="13">The sequence shown here is derived from an EMBL/GenBank/DDBJ whole genome shotgun (WGS) entry which is preliminary data.</text>
</comment>
<gene>
    <name evidence="13" type="ORF">Dsin_019439</name>
</gene>
<evidence type="ECO:0000256" key="3">
    <source>
        <dbReference type="ARBA" id="ARBA00022490"/>
    </source>
</evidence>
<evidence type="ECO:0000256" key="8">
    <source>
        <dbReference type="ARBA" id="ARBA00045373"/>
    </source>
</evidence>
<dbReference type="Pfam" id="PF25084">
    <property type="entry name" value="LbH_EIF2B"/>
    <property type="match status" value="1"/>
</dbReference>
<dbReference type="CDD" id="cd04652">
    <property type="entry name" value="LbH_eIF2B_gamma_C"/>
    <property type="match status" value="1"/>
</dbReference>
<dbReference type="GO" id="GO:0005829">
    <property type="term" value="C:cytosol"/>
    <property type="evidence" value="ECO:0007669"/>
    <property type="project" value="UniProtKB-SubCell"/>
</dbReference>
<dbReference type="InterPro" id="IPR056764">
    <property type="entry name" value="LbH_EIF2B3/5"/>
</dbReference>
<dbReference type="InterPro" id="IPR051960">
    <property type="entry name" value="eIF2B_gamma"/>
</dbReference>
<evidence type="ECO:0000256" key="6">
    <source>
        <dbReference type="ARBA" id="ARBA00044196"/>
    </source>
</evidence>
<dbReference type="GO" id="GO:0005085">
    <property type="term" value="F:guanyl-nucleotide exchange factor activity"/>
    <property type="evidence" value="ECO:0007669"/>
    <property type="project" value="TreeGrafter"/>
</dbReference>
<dbReference type="GO" id="GO:0005851">
    <property type="term" value="C:eukaryotic translation initiation factor 2B complex"/>
    <property type="evidence" value="ECO:0007669"/>
    <property type="project" value="TreeGrafter"/>
</dbReference>
<evidence type="ECO:0000259" key="12">
    <source>
        <dbReference type="Pfam" id="PF25084"/>
    </source>
</evidence>
<accession>A0AAE0E2U1</accession>
<dbReference type="PANTHER" id="PTHR45989">
    <property type="entry name" value="TRANSLATION INITIATION FACTOR EIF-2B SUBUNIT GAMMA"/>
    <property type="match status" value="1"/>
</dbReference>